<gene>
    <name evidence="2" type="ORF">RCL2_001532600</name>
</gene>
<evidence type="ECO:0000256" key="1">
    <source>
        <dbReference type="SAM" id="MobiDB-lite"/>
    </source>
</evidence>
<organism evidence="2 3">
    <name type="scientific">Rhizophagus clarus</name>
    <dbReference type="NCBI Taxonomy" id="94130"/>
    <lineage>
        <taxon>Eukaryota</taxon>
        <taxon>Fungi</taxon>
        <taxon>Fungi incertae sedis</taxon>
        <taxon>Mucoromycota</taxon>
        <taxon>Glomeromycotina</taxon>
        <taxon>Glomeromycetes</taxon>
        <taxon>Glomerales</taxon>
        <taxon>Glomeraceae</taxon>
        <taxon>Rhizophagus</taxon>
    </lineage>
</organism>
<feature type="compositionally biased region" description="Basic residues" evidence="1">
    <location>
        <begin position="19"/>
        <end position="35"/>
    </location>
</feature>
<sequence>MIRIKLSNFNVAISLRNTGRKNRKEKSGRKKCGRKKKEEKENYEYVRSGVVLVLLRIGLWNRGVGLQFPFHKPGPEEHRTLNSWMIPV</sequence>
<evidence type="ECO:0000313" key="3">
    <source>
        <dbReference type="Proteomes" id="UP000615446"/>
    </source>
</evidence>
<protein>
    <submittedName>
        <fullName evidence="2">Uncharacterized protein</fullName>
    </submittedName>
</protein>
<name>A0A8H3QR35_9GLOM</name>
<accession>A0A8H3QR35</accession>
<evidence type="ECO:0000313" key="2">
    <source>
        <dbReference type="EMBL" id="GES88372.1"/>
    </source>
</evidence>
<feature type="region of interest" description="Disordered" evidence="1">
    <location>
        <begin position="19"/>
        <end position="38"/>
    </location>
</feature>
<reference evidence="2" key="1">
    <citation type="submission" date="2019-10" db="EMBL/GenBank/DDBJ databases">
        <title>Conservation and host-specific expression of non-tandemly repeated heterogenous ribosome RNA gene in arbuscular mycorrhizal fungi.</title>
        <authorList>
            <person name="Maeda T."/>
            <person name="Kobayashi Y."/>
            <person name="Nakagawa T."/>
            <person name="Ezawa T."/>
            <person name="Yamaguchi K."/>
            <person name="Bino T."/>
            <person name="Nishimoto Y."/>
            <person name="Shigenobu S."/>
            <person name="Kawaguchi M."/>
        </authorList>
    </citation>
    <scope>NUCLEOTIDE SEQUENCE</scope>
    <source>
        <strain evidence="2">HR1</strain>
    </source>
</reference>
<dbReference type="Proteomes" id="UP000615446">
    <property type="component" value="Unassembled WGS sequence"/>
</dbReference>
<comment type="caution">
    <text evidence="2">The sequence shown here is derived from an EMBL/GenBank/DDBJ whole genome shotgun (WGS) entry which is preliminary data.</text>
</comment>
<proteinExistence type="predicted"/>
<dbReference type="EMBL" id="BLAL01000178">
    <property type="protein sequence ID" value="GES88372.1"/>
    <property type="molecule type" value="Genomic_DNA"/>
</dbReference>
<dbReference type="AlphaFoldDB" id="A0A8H3QR35"/>